<dbReference type="RefSeq" id="XP_056478147.1">
    <property type="nucleotide sequence ID" value="XM_056615175.1"/>
</dbReference>
<dbReference type="GeneID" id="81354154"/>
<comment type="caution">
    <text evidence="2">The sequence shown here is derived from an EMBL/GenBank/DDBJ whole genome shotgun (WGS) entry which is preliminary data.</text>
</comment>
<feature type="region of interest" description="Disordered" evidence="1">
    <location>
        <begin position="84"/>
        <end position="118"/>
    </location>
</feature>
<accession>A0A9W9G0S6</accession>
<evidence type="ECO:0000313" key="3">
    <source>
        <dbReference type="Proteomes" id="UP001149074"/>
    </source>
</evidence>
<feature type="compositionally biased region" description="Polar residues" evidence="1">
    <location>
        <begin position="101"/>
        <end position="110"/>
    </location>
</feature>
<dbReference type="Proteomes" id="UP001149074">
    <property type="component" value="Unassembled WGS sequence"/>
</dbReference>
<sequence>MARFNIPGEALSLSPPIQWESPVSMPIAPSSLIPPFTYVRNPLDNNIVLTFMLHISDRNAGVYSRPRISELATRYSPAMTVDYQNLTNPHLPSSPPIAHNSRASHWSSKPTDPPAPTP</sequence>
<reference evidence="2" key="2">
    <citation type="journal article" date="2023" name="IMA Fungus">
        <title>Comparative genomic study of the Penicillium genus elucidates a diverse pangenome and 15 lateral gene transfer events.</title>
        <authorList>
            <person name="Petersen C."/>
            <person name="Sorensen T."/>
            <person name="Nielsen M.R."/>
            <person name="Sondergaard T.E."/>
            <person name="Sorensen J.L."/>
            <person name="Fitzpatrick D.A."/>
            <person name="Frisvad J.C."/>
            <person name="Nielsen K.L."/>
        </authorList>
    </citation>
    <scope>NUCLEOTIDE SEQUENCE</scope>
    <source>
        <strain evidence="2">IBT 30761</strain>
    </source>
</reference>
<name>A0A9W9G0S6_9EURO</name>
<proteinExistence type="predicted"/>
<organism evidence="2 3">
    <name type="scientific">Penicillium argentinense</name>
    <dbReference type="NCBI Taxonomy" id="1131581"/>
    <lineage>
        <taxon>Eukaryota</taxon>
        <taxon>Fungi</taxon>
        <taxon>Dikarya</taxon>
        <taxon>Ascomycota</taxon>
        <taxon>Pezizomycotina</taxon>
        <taxon>Eurotiomycetes</taxon>
        <taxon>Eurotiomycetidae</taxon>
        <taxon>Eurotiales</taxon>
        <taxon>Aspergillaceae</taxon>
        <taxon>Penicillium</taxon>
    </lineage>
</organism>
<evidence type="ECO:0000313" key="2">
    <source>
        <dbReference type="EMBL" id="KAJ5110036.1"/>
    </source>
</evidence>
<dbReference type="EMBL" id="JAPQKI010000003">
    <property type="protein sequence ID" value="KAJ5110036.1"/>
    <property type="molecule type" value="Genomic_DNA"/>
</dbReference>
<keyword evidence="3" id="KW-1185">Reference proteome</keyword>
<dbReference type="AlphaFoldDB" id="A0A9W9G0S6"/>
<protein>
    <submittedName>
        <fullName evidence="2">Uncharacterized protein</fullName>
    </submittedName>
</protein>
<evidence type="ECO:0000256" key="1">
    <source>
        <dbReference type="SAM" id="MobiDB-lite"/>
    </source>
</evidence>
<reference evidence="2" key="1">
    <citation type="submission" date="2022-11" db="EMBL/GenBank/DDBJ databases">
        <authorList>
            <person name="Petersen C."/>
        </authorList>
    </citation>
    <scope>NUCLEOTIDE SEQUENCE</scope>
    <source>
        <strain evidence="2">IBT 30761</strain>
    </source>
</reference>
<gene>
    <name evidence="2" type="ORF">N7532_002681</name>
</gene>